<evidence type="ECO:0000256" key="1">
    <source>
        <dbReference type="ARBA" id="ARBA00023125"/>
    </source>
</evidence>
<protein>
    <recommendedName>
        <fullName evidence="2">AraC-type arabinose-binding/dimerisation domain-containing protein</fullName>
    </recommendedName>
</protein>
<gene>
    <name evidence="3" type="ORF">GT003_19840</name>
</gene>
<dbReference type="Pfam" id="PF02311">
    <property type="entry name" value="AraC_binding"/>
    <property type="match status" value="1"/>
</dbReference>
<dbReference type="GO" id="GO:0003677">
    <property type="term" value="F:DNA binding"/>
    <property type="evidence" value="ECO:0007669"/>
    <property type="project" value="UniProtKB-KW"/>
</dbReference>
<evidence type="ECO:0000313" key="4">
    <source>
        <dbReference type="Proteomes" id="UP000558113"/>
    </source>
</evidence>
<dbReference type="InterPro" id="IPR003313">
    <property type="entry name" value="AraC-bd"/>
</dbReference>
<dbReference type="RefSeq" id="WP_161701051.1">
    <property type="nucleotide sequence ID" value="NZ_JAAAMU010000011.1"/>
</dbReference>
<evidence type="ECO:0000259" key="2">
    <source>
        <dbReference type="Pfam" id="PF02311"/>
    </source>
</evidence>
<accession>A0A7X5C007</accession>
<keyword evidence="4" id="KW-1185">Reference proteome</keyword>
<dbReference type="EMBL" id="JAAAMU010000011">
    <property type="protein sequence ID" value="NBC71252.1"/>
    <property type="molecule type" value="Genomic_DNA"/>
</dbReference>
<keyword evidence="1" id="KW-0238">DNA-binding</keyword>
<name>A0A7X5C007_9BACL</name>
<dbReference type="GO" id="GO:0006355">
    <property type="term" value="P:regulation of DNA-templated transcription"/>
    <property type="evidence" value="ECO:0007669"/>
    <property type="project" value="InterPro"/>
</dbReference>
<dbReference type="AlphaFoldDB" id="A0A7X5C007"/>
<organism evidence="3 4">
    <name type="scientific">Paenibacillus sacheonensis</name>
    <dbReference type="NCBI Taxonomy" id="742054"/>
    <lineage>
        <taxon>Bacteria</taxon>
        <taxon>Bacillati</taxon>
        <taxon>Bacillota</taxon>
        <taxon>Bacilli</taxon>
        <taxon>Bacillales</taxon>
        <taxon>Paenibacillaceae</taxon>
        <taxon>Paenibacillus</taxon>
    </lineage>
</organism>
<comment type="caution">
    <text evidence="3">The sequence shown here is derived from an EMBL/GenBank/DDBJ whole genome shotgun (WGS) entry which is preliminary data.</text>
</comment>
<dbReference type="SUPFAM" id="SSF51215">
    <property type="entry name" value="Regulatory protein AraC"/>
    <property type="match status" value="1"/>
</dbReference>
<feature type="domain" description="AraC-type arabinose-binding/dimerisation" evidence="2">
    <location>
        <begin position="32"/>
        <end position="94"/>
    </location>
</feature>
<reference evidence="3 4" key="1">
    <citation type="submission" date="2020-01" db="EMBL/GenBank/DDBJ databases">
        <title>Paenibacillus soybeanensis sp. nov. isolated from the nodules of soybean (Glycine max(L.) Merr).</title>
        <authorList>
            <person name="Wang H."/>
        </authorList>
    </citation>
    <scope>NUCLEOTIDE SEQUENCE [LARGE SCALE GENOMIC DNA]</scope>
    <source>
        <strain evidence="3 4">DSM 23054</strain>
    </source>
</reference>
<evidence type="ECO:0000313" key="3">
    <source>
        <dbReference type="EMBL" id="NBC71252.1"/>
    </source>
</evidence>
<proteinExistence type="predicted"/>
<dbReference type="Proteomes" id="UP000558113">
    <property type="component" value="Unassembled WGS sequence"/>
</dbReference>
<dbReference type="InterPro" id="IPR037923">
    <property type="entry name" value="HTH-like"/>
</dbReference>
<dbReference type="OrthoDB" id="9807321at2"/>
<sequence>MDTMNEVLLMPRLTKLDVKWSSELQGNEHFAQLKSNPHFELIMVTEGPVYLQAGGREIELQSGECYLLLPWEPYAGYRPIPASAGFYWVQFTADPPLRPQESSPGTALKPNRPQLTAQELRTAKDTGAADDALLLPRRFKPRNRYELLRLFELMNAQLVEPRGYYRYRCLLLLGQMLELLASGLMERELPAGGLSPTFLPYRRIVNQLEPPCGPSIRKPHRLRYILRKSRNDFGNR</sequence>